<proteinExistence type="predicted"/>
<dbReference type="AlphaFoldDB" id="A0A235ENR3"/>
<reference evidence="1 2" key="1">
    <citation type="submission" date="2017-07" db="EMBL/GenBank/DDBJ databases">
        <title>Acidovorax KNDSW TSA 6 genome sequence and assembly.</title>
        <authorList>
            <person name="Mayilraj S."/>
        </authorList>
    </citation>
    <scope>NUCLEOTIDE SEQUENCE [LARGE SCALE GENOMIC DNA]</scope>
    <source>
        <strain evidence="1 2">KNDSW-TSA6</strain>
    </source>
</reference>
<dbReference type="RefSeq" id="WP_094288254.1">
    <property type="nucleotide sequence ID" value="NZ_JAMXHW010000022.1"/>
</dbReference>
<dbReference type="OrthoDB" id="8795458at2"/>
<dbReference type="Proteomes" id="UP000215441">
    <property type="component" value="Unassembled WGS sequence"/>
</dbReference>
<organism evidence="1 2">
    <name type="scientific">Acidovorax kalamii</name>
    <dbReference type="NCBI Taxonomy" id="2004485"/>
    <lineage>
        <taxon>Bacteria</taxon>
        <taxon>Pseudomonadati</taxon>
        <taxon>Pseudomonadota</taxon>
        <taxon>Betaproteobacteria</taxon>
        <taxon>Burkholderiales</taxon>
        <taxon>Comamonadaceae</taxon>
        <taxon>Acidovorax</taxon>
    </lineage>
</organism>
<accession>A0A235ENR3</accession>
<dbReference type="EMBL" id="NOIG01000005">
    <property type="protein sequence ID" value="OYD50661.1"/>
    <property type="molecule type" value="Genomic_DNA"/>
</dbReference>
<sequence length="71" mass="7882">MTTYHAPHFDPTVDEIATLKQLEMGEVITLPHALKDHVSGRLLEWGFVTKGPGGELSITASGRQLIRRQDN</sequence>
<evidence type="ECO:0000313" key="2">
    <source>
        <dbReference type="Proteomes" id="UP000215441"/>
    </source>
</evidence>
<name>A0A235ENR3_9BURK</name>
<protein>
    <submittedName>
        <fullName evidence="1">Uncharacterized protein</fullName>
    </submittedName>
</protein>
<gene>
    <name evidence="1" type="ORF">CBY09_07960</name>
</gene>
<keyword evidence="2" id="KW-1185">Reference proteome</keyword>
<evidence type="ECO:0000313" key="1">
    <source>
        <dbReference type="EMBL" id="OYD50661.1"/>
    </source>
</evidence>
<comment type="caution">
    <text evidence="1">The sequence shown here is derived from an EMBL/GenBank/DDBJ whole genome shotgun (WGS) entry which is preliminary data.</text>
</comment>